<organism evidence="1 2">
    <name type="scientific">Steinernema hermaphroditum</name>
    <dbReference type="NCBI Taxonomy" id="289476"/>
    <lineage>
        <taxon>Eukaryota</taxon>
        <taxon>Metazoa</taxon>
        <taxon>Ecdysozoa</taxon>
        <taxon>Nematoda</taxon>
        <taxon>Chromadorea</taxon>
        <taxon>Rhabditida</taxon>
        <taxon>Tylenchina</taxon>
        <taxon>Panagrolaimomorpha</taxon>
        <taxon>Strongyloidoidea</taxon>
        <taxon>Steinernematidae</taxon>
        <taxon>Steinernema</taxon>
    </lineage>
</organism>
<dbReference type="Proteomes" id="UP001175271">
    <property type="component" value="Unassembled WGS sequence"/>
</dbReference>
<sequence length="121" mass="13302">MSSVRYAPGRGAVATSYSSTNFLYFAINSGLSLKCWDSNSTPNNVFWYNDVTAIWIVFNASNVTRIGIDSVNGSISIGIYSGNDDYSDIIAEKPRSKSMEHGLLQVDPAIAGVIRWENRRA</sequence>
<protein>
    <submittedName>
        <fullName evidence="1">Uncharacterized protein</fullName>
    </submittedName>
</protein>
<proteinExistence type="predicted"/>
<dbReference type="AlphaFoldDB" id="A0AA39GUG6"/>
<gene>
    <name evidence="1" type="ORF">QR680_000402</name>
</gene>
<comment type="caution">
    <text evidence="1">The sequence shown here is derived from an EMBL/GenBank/DDBJ whole genome shotgun (WGS) entry which is preliminary data.</text>
</comment>
<accession>A0AA39GUG6</accession>
<name>A0AA39GUG6_9BILA</name>
<reference evidence="1" key="1">
    <citation type="submission" date="2023-06" db="EMBL/GenBank/DDBJ databases">
        <title>Genomic analysis of the entomopathogenic nematode Steinernema hermaphroditum.</title>
        <authorList>
            <person name="Schwarz E.M."/>
            <person name="Heppert J.K."/>
            <person name="Baniya A."/>
            <person name="Schwartz H.T."/>
            <person name="Tan C.-H."/>
            <person name="Antoshechkin I."/>
            <person name="Sternberg P.W."/>
            <person name="Goodrich-Blair H."/>
            <person name="Dillman A.R."/>
        </authorList>
    </citation>
    <scope>NUCLEOTIDE SEQUENCE</scope>
    <source>
        <strain evidence="1">PS9179</strain>
        <tissue evidence="1">Whole animal</tissue>
    </source>
</reference>
<keyword evidence="2" id="KW-1185">Reference proteome</keyword>
<evidence type="ECO:0000313" key="2">
    <source>
        <dbReference type="Proteomes" id="UP001175271"/>
    </source>
</evidence>
<evidence type="ECO:0000313" key="1">
    <source>
        <dbReference type="EMBL" id="KAK0393788.1"/>
    </source>
</evidence>
<dbReference type="EMBL" id="JAUCMV010000005">
    <property type="protein sequence ID" value="KAK0393788.1"/>
    <property type="molecule type" value="Genomic_DNA"/>
</dbReference>